<accession>A0A2S4MDI7</accession>
<gene>
    <name evidence="2" type="ORF">B0G62_104115</name>
</gene>
<organism evidence="2 3">
    <name type="scientific">Paraburkholderia eburnea</name>
    <dbReference type="NCBI Taxonomy" id="1189126"/>
    <lineage>
        <taxon>Bacteria</taxon>
        <taxon>Pseudomonadati</taxon>
        <taxon>Pseudomonadota</taxon>
        <taxon>Betaproteobacteria</taxon>
        <taxon>Burkholderiales</taxon>
        <taxon>Burkholderiaceae</taxon>
        <taxon>Paraburkholderia</taxon>
    </lineage>
</organism>
<dbReference type="EMBL" id="PQGA01000004">
    <property type="protein sequence ID" value="POR52818.1"/>
    <property type="molecule type" value="Genomic_DNA"/>
</dbReference>
<dbReference type="AlphaFoldDB" id="A0A2S4MDI7"/>
<feature type="domain" description="Metallo-beta-lactamase" evidence="1">
    <location>
        <begin position="15"/>
        <end position="201"/>
    </location>
</feature>
<dbReference type="Pfam" id="PF00753">
    <property type="entry name" value="Lactamase_B"/>
    <property type="match status" value="1"/>
</dbReference>
<dbReference type="Proteomes" id="UP000237381">
    <property type="component" value="Unassembled WGS sequence"/>
</dbReference>
<keyword evidence="3" id="KW-1185">Reference proteome</keyword>
<name>A0A2S4MDI7_9BURK</name>
<dbReference type="SUPFAM" id="SSF56281">
    <property type="entry name" value="Metallo-hydrolase/oxidoreductase"/>
    <property type="match status" value="1"/>
</dbReference>
<evidence type="ECO:0000313" key="3">
    <source>
        <dbReference type="Proteomes" id="UP000237381"/>
    </source>
</evidence>
<evidence type="ECO:0000259" key="1">
    <source>
        <dbReference type="SMART" id="SM00849"/>
    </source>
</evidence>
<dbReference type="GO" id="GO:0016787">
    <property type="term" value="F:hydrolase activity"/>
    <property type="evidence" value="ECO:0007669"/>
    <property type="project" value="UniProtKB-KW"/>
</dbReference>
<dbReference type="InterPro" id="IPR001279">
    <property type="entry name" value="Metallo-B-lactamas"/>
</dbReference>
<comment type="caution">
    <text evidence="2">The sequence shown here is derived from an EMBL/GenBank/DDBJ whole genome shotgun (WGS) entry which is preliminary data.</text>
</comment>
<dbReference type="Gene3D" id="3.60.15.10">
    <property type="entry name" value="Ribonuclease Z/Hydroxyacylglutathione hydrolase-like"/>
    <property type="match status" value="1"/>
</dbReference>
<sequence length="278" mass="30936">MSHVHVFSSVESAFYVNSFVIETTRGLVLVDTQFLTSSAQQLRDTIRAHGKPLLAIVITHPHPDHFNGTAEIEREWPGLPIYATQATIDVIRATEADKRAAWTPVYGEDYPRQTVLPNTVVVPGQAVFVDDVELRIDDLGEGESADITVIHLPQSNQLIASDLLYHRVHPWLAEGRTKQWLNQIEIVRSRYTTATAVFAGHGEAAELDALAQQAEYLTNFRNYVRNGVADLTRPTPEEKSAIAAKVLQRYPNYPLQMLVEMNIDGVAKELAAEVASAR</sequence>
<dbReference type="SMART" id="SM00849">
    <property type="entry name" value="Lactamase_B"/>
    <property type="match status" value="1"/>
</dbReference>
<proteinExistence type="predicted"/>
<dbReference type="RefSeq" id="WP_167401226.1">
    <property type="nucleotide sequence ID" value="NZ_PQGA01000004.1"/>
</dbReference>
<evidence type="ECO:0000313" key="2">
    <source>
        <dbReference type="EMBL" id="POR52818.1"/>
    </source>
</evidence>
<keyword evidence="2" id="KW-0378">Hydrolase</keyword>
<protein>
    <submittedName>
        <fullName evidence="2">Glyoxylase-like metal-dependent hydrolase (Beta-lactamase superfamily II)</fullName>
    </submittedName>
</protein>
<dbReference type="InterPro" id="IPR036866">
    <property type="entry name" value="RibonucZ/Hydroxyglut_hydro"/>
</dbReference>
<reference evidence="2 3" key="1">
    <citation type="submission" date="2018-01" db="EMBL/GenBank/DDBJ databases">
        <title>Genomic Encyclopedia of Type Strains, Phase III (KMG-III): the genomes of soil and plant-associated and newly described type strains.</title>
        <authorList>
            <person name="Whitman W."/>
        </authorList>
    </citation>
    <scope>NUCLEOTIDE SEQUENCE [LARGE SCALE GENOMIC DNA]</scope>
    <source>
        <strain evidence="2 3">JCM 18070</strain>
    </source>
</reference>
<dbReference type="InterPro" id="IPR050855">
    <property type="entry name" value="NDM-1-like"/>
</dbReference>
<dbReference type="PANTHER" id="PTHR42951">
    <property type="entry name" value="METALLO-BETA-LACTAMASE DOMAIN-CONTAINING"/>
    <property type="match status" value="1"/>
</dbReference>